<dbReference type="EMBL" id="KQ994547">
    <property type="protein sequence ID" value="KZV47905.1"/>
    <property type="molecule type" value="Genomic_DNA"/>
</dbReference>
<evidence type="ECO:0000313" key="2">
    <source>
        <dbReference type="EMBL" id="KZV47905.1"/>
    </source>
</evidence>
<sequence length="281" mass="30890">MYRFLEISGSLNLCFNPAVAFVYLALRAKRQRLDYLERRRVGVALSRDLIACVPAGCSAEADVNAGQHSCSARRKRRRLDVATGCPAARDLLATVACSWYCTRASDWMTSVVRRRFIKLERSVLMQRLVGIRFLRPRIVVIALGIKHVAYTHDIPFPLWQPLPCFVVASLLSYQDARASGDSALSFPLCTEWLATTVHRLGVDASGKGGRVGIPLSCCLFSHAYHLLILAVLLFYSCSPYWGLTPCPSGAWFISLFVLFSRNPSFTAGRGFNPAGGAPGGG</sequence>
<keyword evidence="3" id="KW-1185">Reference proteome</keyword>
<keyword evidence="1" id="KW-1133">Transmembrane helix</keyword>
<accession>A0A2Z7CNG4</accession>
<gene>
    <name evidence="2" type="ORF">F511_15005</name>
</gene>
<name>A0A2Z7CNG4_9LAMI</name>
<evidence type="ECO:0000313" key="3">
    <source>
        <dbReference type="Proteomes" id="UP000250235"/>
    </source>
</evidence>
<reference evidence="2 3" key="1">
    <citation type="journal article" date="2015" name="Proc. Natl. Acad. Sci. U.S.A.">
        <title>The resurrection genome of Boea hygrometrica: A blueprint for survival of dehydration.</title>
        <authorList>
            <person name="Xiao L."/>
            <person name="Yang G."/>
            <person name="Zhang L."/>
            <person name="Yang X."/>
            <person name="Zhao S."/>
            <person name="Ji Z."/>
            <person name="Zhou Q."/>
            <person name="Hu M."/>
            <person name="Wang Y."/>
            <person name="Chen M."/>
            <person name="Xu Y."/>
            <person name="Jin H."/>
            <person name="Xiao X."/>
            <person name="Hu G."/>
            <person name="Bao F."/>
            <person name="Hu Y."/>
            <person name="Wan P."/>
            <person name="Li L."/>
            <person name="Deng X."/>
            <person name="Kuang T."/>
            <person name="Xiang C."/>
            <person name="Zhu J.K."/>
            <person name="Oliver M.J."/>
            <person name="He Y."/>
        </authorList>
    </citation>
    <scope>NUCLEOTIDE SEQUENCE [LARGE SCALE GENOMIC DNA]</scope>
    <source>
        <strain evidence="3">cv. XS01</strain>
    </source>
</reference>
<organism evidence="2 3">
    <name type="scientific">Dorcoceras hygrometricum</name>
    <dbReference type="NCBI Taxonomy" id="472368"/>
    <lineage>
        <taxon>Eukaryota</taxon>
        <taxon>Viridiplantae</taxon>
        <taxon>Streptophyta</taxon>
        <taxon>Embryophyta</taxon>
        <taxon>Tracheophyta</taxon>
        <taxon>Spermatophyta</taxon>
        <taxon>Magnoliopsida</taxon>
        <taxon>eudicotyledons</taxon>
        <taxon>Gunneridae</taxon>
        <taxon>Pentapetalae</taxon>
        <taxon>asterids</taxon>
        <taxon>lamiids</taxon>
        <taxon>Lamiales</taxon>
        <taxon>Gesneriaceae</taxon>
        <taxon>Didymocarpoideae</taxon>
        <taxon>Trichosporeae</taxon>
        <taxon>Loxocarpinae</taxon>
        <taxon>Dorcoceras</taxon>
    </lineage>
</organism>
<dbReference type="Proteomes" id="UP000250235">
    <property type="component" value="Unassembled WGS sequence"/>
</dbReference>
<protein>
    <submittedName>
        <fullName evidence="2">Uncharacterized protein</fullName>
    </submittedName>
</protein>
<keyword evidence="1" id="KW-0472">Membrane</keyword>
<feature type="transmembrane region" description="Helical" evidence="1">
    <location>
        <begin position="6"/>
        <end position="26"/>
    </location>
</feature>
<feature type="transmembrane region" description="Helical" evidence="1">
    <location>
        <begin position="240"/>
        <end position="259"/>
    </location>
</feature>
<evidence type="ECO:0000256" key="1">
    <source>
        <dbReference type="SAM" id="Phobius"/>
    </source>
</evidence>
<feature type="transmembrane region" description="Helical" evidence="1">
    <location>
        <begin position="213"/>
        <end position="234"/>
    </location>
</feature>
<dbReference type="AlphaFoldDB" id="A0A2Z7CNG4"/>
<proteinExistence type="predicted"/>
<keyword evidence="1" id="KW-0812">Transmembrane</keyword>